<name>A0ABS3JGM9_9BACT</name>
<comment type="caution">
    <text evidence="1">The sequence shown here is derived from an EMBL/GenBank/DDBJ whole genome shotgun (WGS) entry which is preliminary data.</text>
</comment>
<organism evidence="1 2">
    <name type="scientific">Fibrella forsythiae</name>
    <dbReference type="NCBI Taxonomy" id="2817061"/>
    <lineage>
        <taxon>Bacteria</taxon>
        <taxon>Pseudomonadati</taxon>
        <taxon>Bacteroidota</taxon>
        <taxon>Cytophagia</taxon>
        <taxon>Cytophagales</taxon>
        <taxon>Spirosomataceae</taxon>
        <taxon>Fibrella</taxon>
    </lineage>
</organism>
<proteinExistence type="predicted"/>
<keyword evidence="2" id="KW-1185">Reference proteome</keyword>
<evidence type="ECO:0000313" key="2">
    <source>
        <dbReference type="Proteomes" id="UP000664628"/>
    </source>
</evidence>
<sequence>MLSGVDLGTGKEAAKQMQAQLSAGTSGTLEVWPDDLTAGKNGQYSVQLNRWNGELENGKPGCQRHLSPSHTACL</sequence>
<dbReference type="RefSeq" id="WP_207329093.1">
    <property type="nucleotide sequence ID" value="NZ_JAFMYW010000002.1"/>
</dbReference>
<evidence type="ECO:0000313" key="1">
    <source>
        <dbReference type="EMBL" id="MBO0949166.1"/>
    </source>
</evidence>
<reference evidence="1 2" key="1">
    <citation type="submission" date="2021-03" db="EMBL/GenBank/DDBJ databases">
        <title>Fibrella sp. HMF5405 genome sequencing and assembly.</title>
        <authorList>
            <person name="Kang H."/>
            <person name="Kim H."/>
            <person name="Bae S."/>
            <person name="Joh K."/>
        </authorList>
    </citation>
    <scope>NUCLEOTIDE SEQUENCE [LARGE SCALE GENOMIC DNA]</scope>
    <source>
        <strain evidence="1 2">HMF5405</strain>
    </source>
</reference>
<gene>
    <name evidence="1" type="ORF">J2I46_11270</name>
</gene>
<dbReference type="Proteomes" id="UP000664628">
    <property type="component" value="Unassembled WGS sequence"/>
</dbReference>
<dbReference type="EMBL" id="JAFMYW010000002">
    <property type="protein sequence ID" value="MBO0949166.1"/>
    <property type="molecule type" value="Genomic_DNA"/>
</dbReference>
<protein>
    <submittedName>
        <fullName evidence="1">Uncharacterized protein</fullName>
    </submittedName>
</protein>
<accession>A0ABS3JGM9</accession>